<dbReference type="EMBL" id="JACOPQ010000003">
    <property type="protein sequence ID" value="MBC5736334.1"/>
    <property type="molecule type" value="Genomic_DNA"/>
</dbReference>
<dbReference type="GO" id="GO:0015074">
    <property type="term" value="P:DNA integration"/>
    <property type="evidence" value="ECO:0007669"/>
    <property type="project" value="UniProtKB-KW"/>
</dbReference>
<evidence type="ECO:0000256" key="4">
    <source>
        <dbReference type="ARBA" id="ARBA00023125"/>
    </source>
</evidence>
<keyword evidence="3" id="KW-0229">DNA integration</keyword>
<gene>
    <name evidence="9" type="ORF">H8S62_04840</name>
</gene>
<evidence type="ECO:0000313" key="9">
    <source>
        <dbReference type="EMBL" id="MBC5736334.1"/>
    </source>
</evidence>
<keyword evidence="5" id="KW-0233">DNA recombination</keyword>
<dbReference type="Pfam" id="PF14659">
    <property type="entry name" value="Phage_int_SAM_3"/>
    <property type="match status" value="1"/>
</dbReference>
<evidence type="ECO:0000259" key="8">
    <source>
        <dbReference type="PROSITE" id="PS51900"/>
    </source>
</evidence>
<accession>A0A8J6JKC3</accession>
<feature type="domain" description="Core-binding (CB)" evidence="8">
    <location>
        <begin position="69"/>
        <end position="163"/>
    </location>
</feature>
<dbReference type="PROSITE" id="PS51900">
    <property type="entry name" value="CB"/>
    <property type="match status" value="1"/>
</dbReference>
<dbReference type="Gene3D" id="1.10.443.10">
    <property type="entry name" value="Intergrase catalytic core"/>
    <property type="match status" value="1"/>
</dbReference>
<dbReference type="RefSeq" id="WP_186918663.1">
    <property type="nucleotide sequence ID" value="NZ_JACOPQ010000003.1"/>
</dbReference>
<dbReference type="InterPro" id="IPR013762">
    <property type="entry name" value="Integrase-like_cat_sf"/>
</dbReference>
<dbReference type="CDD" id="cd01189">
    <property type="entry name" value="INT_ICEBs1_C_like"/>
    <property type="match status" value="1"/>
</dbReference>
<dbReference type="PROSITE" id="PS51898">
    <property type="entry name" value="TYR_RECOMBINASE"/>
    <property type="match status" value="1"/>
</dbReference>
<dbReference type="InterPro" id="IPR004107">
    <property type="entry name" value="Integrase_SAM-like_N"/>
</dbReference>
<evidence type="ECO:0000256" key="1">
    <source>
        <dbReference type="ARBA" id="ARBA00003283"/>
    </source>
</evidence>
<evidence type="ECO:0000313" key="10">
    <source>
        <dbReference type="Proteomes" id="UP000607645"/>
    </source>
</evidence>
<dbReference type="PANTHER" id="PTHR30349">
    <property type="entry name" value="PHAGE INTEGRASE-RELATED"/>
    <property type="match status" value="1"/>
</dbReference>
<evidence type="ECO:0000256" key="3">
    <source>
        <dbReference type="ARBA" id="ARBA00022908"/>
    </source>
</evidence>
<keyword evidence="10" id="KW-1185">Reference proteome</keyword>
<protein>
    <submittedName>
        <fullName evidence="9">Site-specific integrase</fullName>
    </submittedName>
</protein>
<reference evidence="9" key="1">
    <citation type="submission" date="2020-08" db="EMBL/GenBank/DDBJ databases">
        <title>Genome public.</title>
        <authorList>
            <person name="Liu C."/>
            <person name="Sun Q."/>
        </authorList>
    </citation>
    <scope>NUCLEOTIDE SEQUENCE</scope>
    <source>
        <strain evidence="9">NSJ-52</strain>
    </source>
</reference>
<dbReference type="InterPro" id="IPR044068">
    <property type="entry name" value="CB"/>
</dbReference>
<organism evidence="9 10">
    <name type="scientific">Lawsonibacter faecis</name>
    <dbReference type="NCBI Taxonomy" id="2763052"/>
    <lineage>
        <taxon>Bacteria</taxon>
        <taxon>Bacillati</taxon>
        <taxon>Bacillota</taxon>
        <taxon>Clostridia</taxon>
        <taxon>Eubacteriales</taxon>
        <taxon>Oscillospiraceae</taxon>
        <taxon>Lawsonibacter</taxon>
    </lineage>
</organism>
<comment type="function">
    <text evidence="1">Site-specific tyrosine recombinase, which acts by catalyzing the cutting and rejoining of the recombining DNA molecules.</text>
</comment>
<dbReference type="InterPro" id="IPR011010">
    <property type="entry name" value="DNA_brk_join_enz"/>
</dbReference>
<dbReference type="Proteomes" id="UP000607645">
    <property type="component" value="Unassembled WGS sequence"/>
</dbReference>
<proteinExistence type="inferred from homology"/>
<evidence type="ECO:0000259" key="7">
    <source>
        <dbReference type="PROSITE" id="PS51898"/>
    </source>
</evidence>
<dbReference type="InterPro" id="IPR002104">
    <property type="entry name" value="Integrase_catalytic"/>
</dbReference>
<feature type="domain" description="Tyr recombinase" evidence="7">
    <location>
        <begin position="184"/>
        <end position="373"/>
    </location>
</feature>
<sequence>MAKRRPSGDGMVRKREDGRWEGRIVIGHKQNGDSIFRHVYAKTQKELLDKLHRNIEDYRDVDLTEDSRMTLGEWLDRWLTAYKADTVRPGTLRGYRTHIEQYIKPQLGGKQVSLITTQDVQRMYRRLKKEGRVKEHPELGSQLADSTIRRIHAMLHQAMKDAQQAHIIARNPTEGATVPKQSGSAKRVLNDRELDAFLAVIEEDEIWHDFFYTELTTGLRRGEICGLMWQDFDEKNNTLKVCRTLHSKKLGVFSLGDTKTGTGMRTIVLPQSTAELLRRRRERSVSRWIFPNPVMPELPVSPGTAYNHLKTLLKRADLPSIRFHDLRHTFATHALASGVDAKTLSGILGHTNASFTLDTYTHVTADMQKTASGIVGGFMEDLFGKELKPWQKNEKTEMEP</sequence>
<keyword evidence="4 6" id="KW-0238">DNA-binding</keyword>
<dbReference type="GO" id="GO:0003677">
    <property type="term" value="F:DNA binding"/>
    <property type="evidence" value="ECO:0007669"/>
    <property type="project" value="UniProtKB-UniRule"/>
</dbReference>
<dbReference type="GO" id="GO:0006310">
    <property type="term" value="P:DNA recombination"/>
    <property type="evidence" value="ECO:0007669"/>
    <property type="project" value="UniProtKB-KW"/>
</dbReference>
<dbReference type="InterPro" id="IPR010998">
    <property type="entry name" value="Integrase_recombinase_N"/>
</dbReference>
<dbReference type="InterPro" id="IPR050090">
    <property type="entry name" value="Tyrosine_recombinase_XerCD"/>
</dbReference>
<dbReference type="Gene3D" id="1.10.150.130">
    <property type="match status" value="1"/>
</dbReference>
<dbReference type="AlphaFoldDB" id="A0A8J6JKC3"/>
<dbReference type="Pfam" id="PF00589">
    <property type="entry name" value="Phage_integrase"/>
    <property type="match status" value="1"/>
</dbReference>
<evidence type="ECO:0000256" key="5">
    <source>
        <dbReference type="ARBA" id="ARBA00023172"/>
    </source>
</evidence>
<name>A0A8J6JKC3_9FIRM</name>
<comment type="similarity">
    <text evidence="2">Belongs to the 'phage' integrase family.</text>
</comment>
<dbReference type="PANTHER" id="PTHR30349:SF64">
    <property type="entry name" value="PROPHAGE INTEGRASE INTD-RELATED"/>
    <property type="match status" value="1"/>
</dbReference>
<evidence type="ECO:0000256" key="2">
    <source>
        <dbReference type="ARBA" id="ARBA00008857"/>
    </source>
</evidence>
<comment type="caution">
    <text evidence="9">The sequence shown here is derived from an EMBL/GenBank/DDBJ whole genome shotgun (WGS) entry which is preliminary data.</text>
</comment>
<evidence type="ECO:0000256" key="6">
    <source>
        <dbReference type="PROSITE-ProRule" id="PRU01248"/>
    </source>
</evidence>
<dbReference type="SUPFAM" id="SSF56349">
    <property type="entry name" value="DNA breaking-rejoining enzymes"/>
    <property type="match status" value="1"/>
</dbReference>